<evidence type="ECO:0000256" key="1">
    <source>
        <dbReference type="SAM" id="SignalP"/>
    </source>
</evidence>
<protein>
    <submittedName>
        <fullName evidence="2">Uncharacterized protein</fullName>
    </submittedName>
</protein>
<dbReference type="AlphaFoldDB" id="A0A6A3MY36"/>
<name>A0A6A3MY36_9STRA</name>
<accession>A0A6A3MY36</accession>
<sequence>MYWLTGMLLPVGNLAAVAYRNWLTAAGAGRSGAMCANSSATASAATGSSATDICGMYAHVQCGHYDALQRSI</sequence>
<evidence type="ECO:0000313" key="2">
    <source>
        <dbReference type="EMBL" id="KAE9036105.1"/>
    </source>
</evidence>
<keyword evidence="1" id="KW-0732">Signal</keyword>
<comment type="caution">
    <text evidence="2">The sequence shown here is derived from an EMBL/GenBank/DDBJ whole genome shotgun (WGS) entry which is preliminary data.</text>
</comment>
<feature type="chain" id="PRO_5025450594" evidence="1">
    <location>
        <begin position="16"/>
        <end position="72"/>
    </location>
</feature>
<dbReference type="Proteomes" id="UP000429607">
    <property type="component" value="Unassembled WGS sequence"/>
</dbReference>
<reference evidence="2 3" key="1">
    <citation type="submission" date="2018-09" db="EMBL/GenBank/DDBJ databases">
        <title>Genomic investigation of the strawberry pathogen Phytophthora fragariae indicates pathogenicity is determined by transcriptional variation in three key races.</title>
        <authorList>
            <person name="Adams T.M."/>
            <person name="Armitage A.D."/>
            <person name="Sobczyk M.K."/>
            <person name="Bates H.J."/>
            <person name="Dunwell J.M."/>
            <person name="Nellist C.F."/>
            <person name="Harrison R.J."/>
        </authorList>
    </citation>
    <scope>NUCLEOTIDE SEQUENCE [LARGE SCALE GENOMIC DNA]</scope>
    <source>
        <strain evidence="2 3">SCRP249</strain>
    </source>
</reference>
<organism evidence="2 3">
    <name type="scientific">Phytophthora rubi</name>
    <dbReference type="NCBI Taxonomy" id="129364"/>
    <lineage>
        <taxon>Eukaryota</taxon>
        <taxon>Sar</taxon>
        <taxon>Stramenopiles</taxon>
        <taxon>Oomycota</taxon>
        <taxon>Peronosporomycetes</taxon>
        <taxon>Peronosporales</taxon>
        <taxon>Peronosporaceae</taxon>
        <taxon>Phytophthora</taxon>
    </lineage>
</organism>
<gene>
    <name evidence="2" type="ORF">PR001_g8994</name>
</gene>
<feature type="signal peptide" evidence="1">
    <location>
        <begin position="1"/>
        <end position="15"/>
    </location>
</feature>
<dbReference type="EMBL" id="QXFV01000487">
    <property type="protein sequence ID" value="KAE9036105.1"/>
    <property type="molecule type" value="Genomic_DNA"/>
</dbReference>
<proteinExistence type="predicted"/>
<evidence type="ECO:0000313" key="3">
    <source>
        <dbReference type="Proteomes" id="UP000429607"/>
    </source>
</evidence>